<dbReference type="InterPro" id="IPR019554">
    <property type="entry name" value="Soluble_ligand-bd"/>
</dbReference>
<feature type="domain" description="Helix-hairpin-helix DNA-binding motif class 1" evidence="3">
    <location>
        <begin position="166"/>
        <end position="185"/>
    </location>
</feature>
<feature type="chain" id="PRO_5038818082" evidence="2">
    <location>
        <begin position="27"/>
        <end position="219"/>
    </location>
</feature>
<dbReference type="Proteomes" id="UP000283586">
    <property type="component" value="Unassembled WGS sequence"/>
</dbReference>
<feature type="signal peptide" evidence="2">
    <location>
        <begin position="1"/>
        <end position="26"/>
    </location>
</feature>
<accession>A0A1Q6SHE2</accession>
<dbReference type="InterPro" id="IPR004509">
    <property type="entry name" value="Competence_ComEA_HhH"/>
</dbReference>
<evidence type="ECO:0000313" key="5">
    <source>
        <dbReference type="Proteomes" id="UP000283586"/>
    </source>
</evidence>
<gene>
    <name evidence="4" type="ORF">DWZ31_05010</name>
</gene>
<dbReference type="GO" id="GO:0015628">
    <property type="term" value="P:protein secretion by the type II secretion system"/>
    <property type="evidence" value="ECO:0007669"/>
    <property type="project" value="TreeGrafter"/>
</dbReference>
<organism evidence="4 5">
    <name type="scientific">Roseburia intestinalis</name>
    <dbReference type="NCBI Taxonomy" id="166486"/>
    <lineage>
        <taxon>Bacteria</taxon>
        <taxon>Bacillati</taxon>
        <taxon>Bacillota</taxon>
        <taxon>Clostridia</taxon>
        <taxon>Lachnospirales</taxon>
        <taxon>Lachnospiraceae</taxon>
        <taxon>Roseburia</taxon>
    </lineage>
</organism>
<dbReference type="PROSITE" id="PS51257">
    <property type="entry name" value="PROKAR_LIPOPROTEIN"/>
    <property type="match status" value="1"/>
</dbReference>
<dbReference type="SUPFAM" id="SSF47781">
    <property type="entry name" value="RuvA domain 2-like"/>
    <property type="match status" value="1"/>
</dbReference>
<dbReference type="InterPro" id="IPR010994">
    <property type="entry name" value="RuvA_2-like"/>
</dbReference>
<dbReference type="InterPro" id="IPR003583">
    <property type="entry name" value="Hlx-hairpin-Hlx_DNA-bd_motif"/>
</dbReference>
<feature type="region of interest" description="Disordered" evidence="1">
    <location>
        <begin position="130"/>
        <end position="154"/>
    </location>
</feature>
<dbReference type="NCBIfam" id="TIGR00426">
    <property type="entry name" value="competence protein ComEA helix-hairpin-helix repeat region"/>
    <property type="match status" value="1"/>
</dbReference>
<proteinExistence type="predicted"/>
<dbReference type="Gene3D" id="1.10.150.280">
    <property type="entry name" value="AF1531-like domain"/>
    <property type="match status" value="1"/>
</dbReference>
<dbReference type="GO" id="GO:0015627">
    <property type="term" value="C:type II protein secretion system complex"/>
    <property type="evidence" value="ECO:0007669"/>
    <property type="project" value="TreeGrafter"/>
</dbReference>
<sequence>MKKETLMTKKFIKVLCFLCICLLAAACGEKENVYFQSETSVAETQRSEAVPETDDTQISEENGIQTEKCFVYICGAVNTPGVYEVTQNARLYEVIEAAGGLTEDAAEESVNQAREIVDGEMVRILTQEEAAKDGLEEAGERTETGVDGETAQDSDGRIDLNLATAAELMTLSGIGQTKADSIIRYREKNGSFSSVEEIKQVEGIKEGVYNRIKDHIKVK</sequence>
<keyword evidence="2" id="KW-0732">Signal</keyword>
<evidence type="ECO:0000259" key="3">
    <source>
        <dbReference type="SMART" id="SM00278"/>
    </source>
</evidence>
<dbReference type="InterPro" id="IPR051675">
    <property type="entry name" value="Endo/Exo/Phosphatase_dom_1"/>
</dbReference>
<evidence type="ECO:0000313" key="4">
    <source>
        <dbReference type="EMBL" id="RHN10906.1"/>
    </source>
</evidence>
<dbReference type="AlphaFoldDB" id="A0A1Q6SHE2"/>
<dbReference type="PANTHER" id="PTHR21180:SF32">
    <property type="entry name" value="ENDONUCLEASE_EXONUCLEASE_PHOSPHATASE FAMILY DOMAIN-CONTAINING PROTEIN 1"/>
    <property type="match status" value="1"/>
</dbReference>
<feature type="domain" description="Helix-hairpin-helix DNA-binding motif class 1" evidence="3">
    <location>
        <begin position="196"/>
        <end position="215"/>
    </location>
</feature>
<dbReference type="SMART" id="SM00278">
    <property type="entry name" value="HhH1"/>
    <property type="match status" value="2"/>
</dbReference>
<dbReference type="EMBL" id="QRQN01000004">
    <property type="protein sequence ID" value="RHN10906.1"/>
    <property type="molecule type" value="Genomic_DNA"/>
</dbReference>
<comment type="caution">
    <text evidence="4">The sequence shown here is derived from an EMBL/GenBank/DDBJ whole genome shotgun (WGS) entry which is preliminary data.</text>
</comment>
<dbReference type="SUPFAM" id="SSF142984">
    <property type="entry name" value="Nqo1 middle domain-like"/>
    <property type="match status" value="1"/>
</dbReference>
<dbReference type="Pfam" id="PF10531">
    <property type="entry name" value="SLBB"/>
    <property type="match status" value="1"/>
</dbReference>
<dbReference type="Pfam" id="PF12836">
    <property type="entry name" value="HHH_3"/>
    <property type="match status" value="1"/>
</dbReference>
<evidence type="ECO:0000256" key="2">
    <source>
        <dbReference type="SAM" id="SignalP"/>
    </source>
</evidence>
<feature type="compositionally biased region" description="Basic and acidic residues" evidence="1">
    <location>
        <begin position="130"/>
        <end position="144"/>
    </location>
</feature>
<protein>
    <submittedName>
        <fullName evidence="4">ComEA family DNA-binding protein</fullName>
    </submittedName>
</protein>
<evidence type="ECO:0000256" key="1">
    <source>
        <dbReference type="SAM" id="MobiDB-lite"/>
    </source>
</evidence>
<name>A0A1Q6SHE2_9FIRM</name>
<dbReference type="GO" id="GO:0006281">
    <property type="term" value="P:DNA repair"/>
    <property type="evidence" value="ECO:0007669"/>
    <property type="project" value="InterPro"/>
</dbReference>
<keyword evidence="4" id="KW-0238">DNA-binding</keyword>
<dbReference type="PANTHER" id="PTHR21180">
    <property type="entry name" value="ENDONUCLEASE/EXONUCLEASE/PHOSPHATASE FAMILY DOMAIN-CONTAINING PROTEIN 1"/>
    <property type="match status" value="1"/>
</dbReference>
<reference evidence="4 5" key="1">
    <citation type="submission" date="2018-08" db="EMBL/GenBank/DDBJ databases">
        <title>A genome reference for cultivated species of the human gut microbiota.</title>
        <authorList>
            <person name="Zou Y."/>
            <person name="Xue W."/>
            <person name="Luo G."/>
        </authorList>
    </citation>
    <scope>NUCLEOTIDE SEQUENCE [LARGE SCALE GENOMIC DNA]</scope>
    <source>
        <strain evidence="4 5">AF31-21AC</strain>
    </source>
</reference>
<dbReference type="GO" id="GO:0003677">
    <property type="term" value="F:DNA binding"/>
    <property type="evidence" value="ECO:0007669"/>
    <property type="project" value="UniProtKB-KW"/>
</dbReference>